<dbReference type="AlphaFoldDB" id="A0ABD3QF88"/>
<dbReference type="Proteomes" id="UP001516023">
    <property type="component" value="Unassembled WGS sequence"/>
</dbReference>
<evidence type="ECO:0000313" key="2">
    <source>
        <dbReference type="Proteomes" id="UP001516023"/>
    </source>
</evidence>
<evidence type="ECO:0000313" key="1">
    <source>
        <dbReference type="EMBL" id="KAL3799103.1"/>
    </source>
</evidence>
<comment type="caution">
    <text evidence="1">The sequence shown here is derived from an EMBL/GenBank/DDBJ whole genome shotgun (WGS) entry which is preliminary data.</text>
</comment>
<dbReference type="EMBL" id="JABMIG020000041">
    <property type="protein sequence ID" value="KAL3799103.1"/>
    <property type="molecule type" value="Genomic_DNA"/>
</dbReference>
<keyword evidence="2" id="KW-1185">Reference proteome</keyword>
<organism evidence="1 2">
    <name type="scientific">Cyclotella cryptica</name>
    <dbReference type="NCBI Taxonomy" id="29204"/>
    <lineage>
        <taxon>Eukaryota</taxon>
        <taxon>Sar</taxon>
        <taxon>Stramenopiles</taxon>
        <taxon>Ochrophyta</taxon>
        <taxon>Bacillariophyta</taxon>
        <taxon>Coscinodiscophyceae</taxon>
        <taxon>Thalassiosirophycidae</taxon>
        <taxon>Stephanodiscales</taxon>
        <taxon>Stephanodiscaceae</taxon>
        <taxon>Cyclotella</taxon>
    </lineage>
</organism>
<protein>
    <submittedName>
        <fullName evidence="1">Uncharacterized protein</fullName>
    </submittedName>
</protein>
<name>A0ABD3QF88_9STRA</name>
<accession>A0ABD3QF88</accession>
<reference evidence="1 2" key="1">
    <citation type="journal article" date="2020" name="G3 (Bethesda)">
        <title>Improved Reference Genome for Cyclotella cryptica CCMP332, a Model for Cell Wall Morphogenesis, Salinity Adaptation, and Lipid Production in Diatoms (Bacillariophyta).</title>
        <authorList>
            <person name="Roberts W.R."/>
            <person name="Downey K.M."/>
            <person name="Ruck E.C."/>
            <person name="Traller J.C."/>
            <person name="Alverson A.J."/>
        </authorList>
    </citation>
    <scope>NUCLEOTIDE SEQUENCE [LARGE SCALE GENOMIC DNA]</scope>
    <source>
        <strain evidence="1 2">CCMP332</strain>
    </source>
</reference>
<proteinExistence type="predicted"/>
<sequence>MKPQHHEVFLYCLNQSPMRRRIIKSLAVLAFAAVLANTALNIFTSENFNATRDEYDYDLILQDISRRLAVSPAHQRINELKRHHAQILMDRGLDPHSQHFKDVLQRKMSNVSAVRGQRGGVRKIKRNLNIGEEVWKGTPMNLKEKKQFRQLTDEIQNVEPLHICERSTNTKALGEIDLLKDYVSTCPGSNNQDMLLLEGVSTFGRTGNNLIEFLHALQLARDRHLTLGIMHGSWAMQVLMQMFMAIQDKDWEKKWEETFCAKILHSDDELEGWNVVRMNTKELFGYTSPSPFDEYVASTQFSIRALFQHYNTGKGTGIRRNKKVEDMCSGIEALFGEEKKHVLYSVIHSRHLEGAPGLRLLGRVCHFAKCHPTAALEMRPDYIKSILSPLGMLERPIVLITDGQDFSVIQRLMTDPEIGPMLKLLPEHASWIGGDLTLAIMSDVFIGNPASTFSTFIAKSRLSLGFGQNYLFRNKNENGEWVTSCGDACVFDKRVMSAMS</sequence>
<gene>
    <name evidence="1" type="ORF">HJC23_002231</name>
</gene>
<dbReference type="Gene3D" id="3.40.50.11350">
    <property type="match status" value="1"/>
</dbReference>